<dbReference type="PANTHER" id="PTHR39336:SF1">
    <property type="entry name" value="PYRIDOXAMINE PHOSPHATE OXIDASE FAMILY PROTEIN (AFU_ORTHOLOGUE AFUA_6G11440)"/>
    <property type="match status" value="1"/>
</dbReference>
<dbReference type="Proteomes" id="UP001302329">
    <property type="component" value="Unassembled WGS sequence"/>
</dbReference>
<protein>
    <submittedName>
        <fullName evidence="3">Pyridoxamine 5'-phosphate oxidase family protein</fullName>
        <ecNumber evidence="3">1.-.-.-</ecNumber>
        <ecNumber evidence="3">1.4.3.5</ecNumber>
    </submittedName>
</protein>
<dbReference type="EMBL" id="JAYGHY010000068">
    <property type="protein sequence ID" value="MEA5443787.1"/>
    <property type="molecule type" value="Genomic_DNA"/>
</dbReference>
<evidence type="ECO:0000313" key="3">
    <source>
        <dbReference type="EMBL" id="MEA5443787.1"/>
    </source>
</evidence>
<dbReference type="EC" id="1.4.3.5" evidence="3"/>
<proteinExistence type="predicted"/>
<feature type="region of interest" description="Disordered" evidence="1">
    <location>
        <begin position="170"/>
        <end position="189"/>
    </location>
</feature>
<dbReference type="Pfam" id="PF01243">
    <property type="entry name" value="PNPOx_N"/>
    <property type="match status" value="1"/>
</dbReference>
<dbReference type="PANTHER" id="PTHR39336">
    <property type="entry name" value="PYRIDOXAMINE PHOSPHATE OXIDASE FAMILY PROTEIN (AFU_ORTHOLOGUE AFUA_6G11440)"/>
    <property type="match status" value="1"/>
</dbReference>
<comment type="caution">
    <text evidence="3">The sequence shown here is derived from an EMBL/GenBank/DDBJ whole genome shotgun (WGS) entry which is preliminary data.</text>
</comment>
<keyword evidence="3" id="KW-0560">Oxidoreductase</keyword>
<keyword evidence="4" id="KW-1185">Reference proteome</keyword>
<feature type="domain" description="Pyridoxamine 5'-phosphate oxidase N-terminal" evidence="2">
    <location>
        <begin position="14"/>
        <end position="131"/>
    </location>
</feature>
<name>A0ABU5T0H6_9CYAN</name>
<organism evidence="3 4">
    <name type="scientific">Cyanobium gracile UHCC 0281</name>
    <dbReference type="NCBI Taxonomy" id="3110309"/>
    <lineage>
        <taxon>Bacteria</taxon>
        <taxon>Bacillati</taxon>
        <taxon>Cyanobacteriota</taxon>
        <taxon>Cyanophyceae</taxon>
        <taxon>Synechococcales</taxon>
        <taxon>Prochlorococcaceae</taxon>
        <taxon>Cyanobium</taxon>
    </lineage>
</organism>
<accession>A0ABU5T0H6</accession>
<sequence length="189" mass="20603">MGQSCGTLNADHIAFIIAQKLFFVGTATADSTVNVSPKGRDALRVLDAQRVVWLNLTGSGNETAAHVQACPRMTLMFCAFEGPPQILRLYGTARTIQCGEDGWDGLYGLFEPLAGARQIFDLAIDRVQTSCGMAVPRYAYGGDRTALDSWARRKGSEGLERYWQRKNRRSIDGLPAPIPAPRPADPSSD</sequence>
<reference evidence="3 4" key="1">
    <citation type="submission" date="2023-12" db="EMBL/GenBank/DDBJ databases">
        <title>Baltic Sea Cyanobacteria.</title>
        <authorList>
            <person name="Delbaje E."/>
            <person name="Fewer D.P."/>
            <person name="Shishido T.K."/>
        </authorList>
    </citation>
    <scope>NUCLEOTIDE SEQUENCE [LARGE SCALE GENOMIC DNA]</scope>
    <source>
        <strain evidence="3 4">UHCC 0281</strain>
    </source>
</reference>
<evidence type="ECO:0000259" key="2">
    <source>
        <dbReference type="Pfam" id="PF01243"/>
    </source>
</evidence>
<dbReference type="Gene3D" id="2.30.110.10">
    <property type="entry name" value="Electron Transport, Fmn-binding Protein, Chain A"/>
    <property type="match status" value="1"/>
</dbReference>
<dbReference type="SUPFAM" id="SSF50475">
    <property type="entry name" value="FMN-binding split barrel"/>
    <property type="match status" value="1"/>
</dbReference>
<dbReference type="InterPro" id="IPR011576">
    <property type="entry name" value="Pyridox_Oxase_N"/>
</dbReference>
<gene>
    <name evidence="3" type="ORF">VB739_14615</name>
</gene>
<dbReference type="InterPro" id="IPR012349">
    <property type="entry name" value="Split_barrel_FMN-bd"/>
</dbReference>
<dbReference type="RefSeq" id="WP_323357752.1">
    <property type="nucleotide sequence ID" value="NZ_JAYGHY010000068.1"/>
</dbReference>
<evidence type="ECO:0000256" key="1">
    <source>
        <dbReference type="SAM" id="MobiDB-lite"/>
    </source>
</evidence>
<feature type="compositionally biased region" description="Pro residues" evidence="1">
    <location>
        <begin position="176"/>
        <end position="189"/>
    </location>
</feature>
<evidence type="ECO:0000313" key="4">
    <source>
        <dbReference type="Proteomes" id="UP001302329"/>
    </source>
</evidence>
<dbReference type="EC" id="1.-.-.-" evidence="3"/>
<dbReference type="GO" id="GO:0004733">
    <property type="term" value="F:pyridoxamine phosphate oxidase activity"/>
    <property type="evidence" value="ECO:0007669"/>
    <property type="project" value="UniProtKB-EC"/>
</dbReference>